<feature type="transmembrane region" description="Helical" evidence="1">
    <location>
        <begin position="151"/>
        <end position="174"/>
    </location>
</feature>
<evidence type="ECO:0000256" key="1">
    <source>
        <dbReference type="SAM" id="Phobius"/>
    </source>
</evidence>
<dbReference type="RefSeq" id="WP_184995789.1">
    <property type="nucleotide sequence ID" value="NZ_BOMK01000003.1"/>
</dbReference>
<feature type="transmembrane region" description="Helical" evidence="1">
    <location>
        <begin position="84"/>
        <end position="107"/>
    </location>
</feature>
<feature type="transmembrane region" description="Helical" evidence="1">
    <location>
        <begin position="119"/>
        <end position="139"/>
    </location>
</feature>
<keyword evidence="1" id="KW-0472">Membrane</keyword>
<comment type="caution">
    <text evidence="2">The sequence shown here is derived from an EMBL/GenBank/DDBJ whole genome shotgun (WGS) entry which is preliminary data.</text>
</comment>
<evidence type="ECO:0000313" key="2">
    <source>
        <dbReference type="EMBL" id="MBB4764618.1"/>
    </source>
</evidence>
<keyword evidence="3" id="KW-1185">Reference proteome</keyword>
<dbReference type="Proteomes" id="UP000578112">
    <property type="component" value="Unassembled WGS sequence"/>
</dbReference>
<name>A0A7W7MRT1_9ACTN</name>
<accession>A0A7W7MRT1</accession>
<sequence length="307" mass="31336">MATEVSNAEPAGYDRLLNISASAVTVAAGVLGVFGIGTGIVTALLRNAPEAALTSTCVAGVAVLAGLASALVRTDLTVRNGPRGVRGGLAAAGVLAAVMWALVGWAYQQNGARTTFNAWAWYAFIGGIAAGTIAAIAWVTRRSRLRLRTGLALTGVFLFGSAVLAMVVLATATLRTTGRPTIALEVTPAKEPAGYVTLAGKITAQGLSNDERYEIKARLLPDPATLNGGTEIFRAYVGPDRDGAVSYPFTVSFVPETGRSWIGVTARVIGEGRADQEPADGCASPAEPGVNCTLVLAPAGVAPTPTG</sequence>
<organism evidence="2 3">
    <name type="scientific">Actinoplanes digitatis</name>
    <dbReference type="NCBI Taxonomy" id="1868"/>
    <lineage>
        <taxon>Bacteria</taxon>
        <taxon>Bacillati</taxon>
        <taxon>Actinomycetota</taxon>
        <taxon>Actinomycetes</taxon>
        <taxon>Micromonosporales</taxon>
        <taxon>Micromonosporaceae</taxon>
        <taxon>Actinoplanes</taxon>
    </lineage>
</organism>
<reference evidence="2 3" key="1">
    <citation type="submission" date="2020-08" db="EMBL/GenBank/DDBJ databases">
        <title>Sequencing the genomes of 1000 actinobacteria strains.</title>
        <authorList>
            <person name="Klenk H.-P."/>
        </authorList>
    </citation>
    <scope>NUCLEOTIDE SEQUENCE [LARGE SCALE GENOMIC DNA]</scope>
    <source>
        <strain evidence="2 3">DSM 43149</strain>
    </source>
</reference>
<dbReference type="EMBL" id="JACHNH010000001">
    <property type="protein sequence ID" value="MBB4764618.1"/>
    <property type="molecule type" value="Genomic_DNA"/>
</dbReference>
<keyword evidence="1" id="KW-0812">Transmembrane</keyword>
<evidence type="ECO:0000313" key="3">
    <source>
        <dbReference type="Proteomes" id="UP000578112"/>
    </source>
</evidence>
<protein>
    <submittedName>
        <fullName evidence="2">Uncharacterized protein</fullName>
    </submittedName>
</protein>
<gene>
    <name evidence="2" type="ORF">BJ971_005174</name>
</gene>
<proteinExistence type="predicted"/>
<keyword evidence="1" id="KW-1133">Transmembrane helix</keyword>
<feature type="transmembrane region" description="Helical" evidence="1">
    <location>
        <begin position="21"/>
        <end position="45"/>
    </location>
</feature>
<feature type="transmembrane region" description="Helical" evidence="1">
    <location>
        <begin position="51"/>
        <end position="72"/>
    </location>
</feature>
<dbReference type="AlphaFoldDB" id="A0A7W7MRT1"/>